<evidence type="ECO:0000313" key="1">
    <source>
        <dbReference type="EMBL" id="CDN57299.1"/>
    </source>
</evidence>
<dbReference type="Gene3D" id="3.40.50.10320">
    <property type="entry name" value="LmbE-like"/>
    <property type="match status" value="1"/>
</dbReference>
<evidence type="ECO:0000313" key="2">
    <source>
        <dbReference type="Proteomes" id="UP000028186"/>
    </source>
</evidence>
<keyword evidence="1" id="KW-0614">Plasmid</keyword>
<dbReference type="eggNOG" id="COG2120">
    <property type="taxonomic scope" value="Bacteria"/>
</dbReference>
<dbReference type="RefSeq" id="WP_040124424.1">
    <property type="nucleotide sequence ID" value="NZ_HG938356.1"/>
</dbReference>
<dbReference type="Pfam" id="PF02585">
    <property type="entry name" value="PIG-L"/>
    <property type="match status" value="1"/>
</dbReference>
<proteinExistence type="predicted"/>
<dbReference type="PANTHER" id="PTHR12993:SF11">
    <property type="entry name" value="N-ACETYLGLUCOSAMINYL-PHOSPHATIDYLINOSITOL DE-N-ACETYLASE"/>
    <property type="match status" value="1"/>
</dbReference>
<geneLocation type="plasmid" evidence="2">
    <name>II</name>
</geneLocation>
<gene>
    <name evidence="1" type="ORF">RG1141_PA04640</name>
</gene>
<dbReference type="AlphaFoldDB" id="A0A068TGR5"/>
<dbReference type="PATRIC" id="fig|1028801.3.peg.5059"/>
<dbReference type="InterPro" id="IPR003737">
    <property type="entry name" value="GlcNAc_PI_deacetylase-related"/>
</dbReference>
<reference evidence="2" key="1">
    <citation type="journal article" date="2014" name="BMC Genomics">
        <title>Genome sequencing of two Neorhizobium galegae strains reveals a noeT gene responsible for the unusual acetylation of the nodulation factors.</title>
        <authorList>
            <person name="Osterman J."/>
            <person name="Marsh J."/>
            <person name="Laine P.K."/>
            <person name="Zeng Z."/>
            <person name="Alatalo E."/>
            <person name="Sullivan J.T."/>
            <person name="Young J.P."/>
            <person name="Thomas-Oates J."/>
            <person name="Paulin L."/>
            <person name="Lindstrom K."/>
        </authorList>
    </citation>
    <scope>NUCLEOTIDE SEQUENCE [LARGE SCALE GENOMIC DNA]</scope>
    <source>
        <strain evidence="2">HAMBI 1141</strain>
        <plasmid evidence="2">II</plasmid>
    </source>
</reference>
<accession>A0A068TGR5</accession>
<sequence>MNILAIGAHFDDVELGCGGALARHTASGDTVFVYVATVSGFSNQYDQSVRSSQVARAEADAAMEILGVEKMYCGDFKTLEIEFVDKLNIEILKLVQDLKIELVYTHWSGDIHHDHQALSRASLHSCRHVPRLLMYRSNWYHSTVDFRGNFYVDITPHWSQKERAILAHESEMERTGRKWVSFFRNEAENAGQRIGVQYAEVFEIVKWLQR</sequence>
<dbReference type="Proteomes" id="UP000028186">
    <property type="component" value="Plasmid pHAMBI1141a"/>
</dbReference>
<name>A0A068TGR5_NEOGA</name>
<protein>
    <submittedName>
        <fullName evidence="1">LmbE family protein</fullName>
    </submittedName>
</protein>
<dbReference type="HOGENOM" id="CLU_049311_3_3_5"/>
<organism evidence="1 2">
    <name type="scientific">Neorhizobium galegae bv. officinalis bv. officinalis str. HAMBI 1141</name>
    <dbReference type="NCBI Taxonomy" id="1028801"/>
    <lineage>
        <taxon>Bacteria</taxon>
        <taxon>Pseudomonadati</taxon>
        <taxon>Pseudomonadota</taxon>
        <taxon>Alphaproteobacteria</taxon>
        <taxon>Hyphomicrobiales</taxon>
        <taxon>Rhizobiaceae</taxon>
        <taxon>Rhizobium/Agrobacterium group</taxon>
        <taxon>Neorhizobium</taxon>
    </lineage>
</organism>
<dbReference type="InterPro" id="IPR024078">
    <property type="entry name" value="LmbE-like_dom_sf"/>
</dbReference>
<dbReference type="KEGG" id="ngl:RG1141_PA04640"/>
<dbReference type="GO" id="GO:0016811">
    <property type="term" value="F:hydrolase activity, acting on carbon-nitrogen (but not peptide) bonds, in linear amides"/>
    <property type="evidence" value="ECO:0007669"/>
    <property type="project" value="TreeGrafter"/>
</dbReference>
<dbReference type="PANTHER" id="PTHR12993">
    <property type="entry name" value="N-ACETYLGLUCOSAMINYL-PHOSPHATIDYLINOSITOL DE-N-ACETYLASE-RELATED"/>
    <property type="match status" value="1"/>
</dbReference>
<dbReference type="EMBL" id="HG938356">
    <property type="protein sequence ID" value="CDN57299.1"/>
    <property type="molecule type" value="Genomic_DNA"/>
</dbReference>
<dbReference type="SUPFAM" id="SSF102588">
    <property type="entry name" value="LmbE-like"/>
    <property type="match status" value="1"/>
</dbReference>